<reference evidence="2 3" key="1">
    <citation type="submission" date="2021-01" db="EMBL/GenBank/DDBJ databases">
        <title>Roseomonas sp. nov, a bacterium isolated from an oil production mixture in Yumen Oilfield.</title>
        <authorList>
            <person name="Wu D."/>
        </authorList>
    </citation>
    <scope>NUCLEOTIDE SEQUENCE [LARGE SCALE GENOMIC DNA]</scope>
    <source>
        <strain evidence="2 3">ROY-5-3</strain>
    </source>
</reference>
<evidence type="ECO:0000256" key="1">
    <source>
        <dbReference type="SAM" id="Phobius"/>
    </source>
</evidence>
<gene>
    <name evidence="2" type="ORF">JJQ90_06950</name>
</gene>
<sequence length="107" mass="11246">MEVRLDVLLAILGMALVTYASRAGGYAVLRAVRPPDFVQVLLRHLPGCLFVAYVAPPLLAGGWPAWIGAVVVVLVQIASRNLGIAILAGVGSVWGLHWALPVLGLTP</sequence>
<dbReference type="EMBL" id="JAERQM010000002">
    <property type="protein sequence ID" value="MBU8543437.1"/>
    <property type="molecule type" value="Genomic_DNA"/>
</dbReference>
<keyword evidence="1" id="KW-0472">Membrane</keyword>
<comment type="caution">
    <text evidence="2">The sequence shown here is derived from an EMBL/GenBank/DDBJ whole genome shotgun (WGS) entry which is preliminary data.</text>
</comment>
<evidence type="ECO:0000313" key="2">
    <source>
        <dbReference type="EMBL" id="MBU8543437.1"/>
    </source>
</evidence>
<dbReference type="Proteomes" id="UP000689967">
    <property type="component" value="Unassembled WGS sequence"/>
</dbReference>
<dbReference type="RefSeq" id="WP_216873843.1">
    <property type="nucleotide sequence ID" value="NZ_JAERQM010000002.1"/>
</dbReference>
<evidence type="ECO:0000313" key="3">
    <source>
        <dbReference type="Proteomes" id="UP000689967"/>
    </source>
</evidence>
<protein>
    <submittedName>
        <fullName evidence="2">AzlD domain-containing protein</fullName>
    </submittedName>
</protein>
<organism evidence="2 3">
    <name type="scientific">Falsiroseomonas oleicola</name>
    <dbReference type="NCBI Taxonomy" id="2801474"/>
    <lineage>
        <taxon>Bacteria</taxon>
        <taxon>Pseudomonadati</taxon>
        <taxon>Pseudomonadota</taxon>
        <taxon>Alphaproteobacteria</taxon>
        <taxon>Acetobacterales</taxon>
        <taxon>Roseomonadaceae</taxon>
        <taxon>Falsiroseomonas</taxon>
    </lineage>
</organism>
<keyword evidence="1" id="KW-0812">Transmembrane</keyword>
<keyword evidence="3" id="KW-1185">Reference proteome</keyword>
<keyword evidence="1" id="KW-1133">Transmembrane helix</keyword>
<feature type="transmembrane region" description="Helical" evidence="1">
    <location>
        <begin position="82"/>
        <end position="100"/>
    </location>
</feature>
<name>A0ABS6H430_9PROT</name>
<accession>A0ABS6H430</accession>
<feature type="transmembrane region" description="Helical" evidence="1">
    <location>
        <begin position="50"/>
        <end position="75"/>
    </location>
</feature>
<dbReference type="InterPro" id="IPR008407">
    <property type="entry name" value="Brnchd-chn_aa_trnsp_AzlD"/>
</dbReference>
<proteinExistence type="predicted"/>
<dbReference type="Pfam" id="PF05437">
    <property type="entry name" value="AzlD"/>
    <property type="match status" value="1"/>
</dbReference>